<dbReference type="GO" id="GO:0008483">
    <property type="term" value="F:transaminase activity"/>
    <property type="evidence" value="ECO:0007669"/>
    <property type="project" value="UniProtKB-KW"/>
</dbReference>
<evidence type="ECO:0000313" key="5">
    <source>
        <dbReference type="Proteomes" id="UP000611945"/>
    </source>
</evidence>
<evidence type="ECO:0000256" key="2">
    <source>
        <dbReference type="ARBA" id="ARBA00037999"/>
    </source>
</evidence>
<dbReference type="RefSeq" id="WP_251837134.1">
    <property type="nucleotide sequence ID" value="NZ_JACSQG010000008.1"/>
</dbReference>
<evidence type="ECO:0000256" key="1">
    <source>
        <dbReference type="ARBA" id="ARBA00022898"/>
    </source>
</evidence>
<dbReference type="PANTHER" id="PTHR30244">
    <property type="entry name" value="TRANSAMINASE"/>
    <property type="match status" value="1"/>
</dbReference>
<keyword evidence="4" id="KW-0808">Transferase</keyword>
<dbReference type="PANTHER" id="PTHR30244:SF9">
    <property type="entry name" value="PROTEIN RV3402C"/>
    <property type="match status" value="1"/>
</dbReference>
<reference evidence="4 5" key="1">
    <citation type="submission" date="2020-08" db="EMBL/GenBank/DDBJ databases">
        <title>A Genomic Blueprint of the Chicken Gut Microbiome.</title>
        <authorList>
            <person name="Gilroy R."/>
            <person name="Ravi A."/>
            <person name="Getino M."/>
            <person name="Pursley I."/>
            <person name="Horton D.L."/>
            <person name="Alikhan N.-F."/>
            <person name="Baker D."/>
            <person name="Gharbi K."/>
            <person name="Hall N."/>
            <person name="Watson M."/>
            <person name="Adriaenssens E.M."/>
            <person name="Foster-Nyarko E."/>
            <person name="Jarju S."/>
            <person name="Secka A."/>
            <person name="Antonio M."/>
            <person name="Oren A."/>
            <person name="Chaudhuri R."/>
            <person name="La Ragione R.M."/>
            <person name="Hildebrand F."/>
            <person name="Pallen M.J."/>
        </authorList>
    </citation>
    <scope>NUCLEOTIDE SEQUENCE [LARGE SCALE GENOMIC DNA]</scope>
    <source>
        <strain evidence="4 5">Sa2CUA2</strain>
    </source>
</reference>
<dbReference type="InterPro" id="IPR015424">
    <property type="entry name" value="PyrdxlP-dep_Trfase"/>
</dbReference>
<dbReference type="PIRSF" id="PIRSF000390">
    <property type="entry name" value="PLP_StrS"/>
    <property type="match status" value="1"/>
</dbReference>
<dbReference type="EMBL" id="JACSQG010000008">
    <property type="protein sequence ID" value="MBD7978352.1"/>
    <property type="molecule type" value="Genomic_DNA"/>
</dbReference>
<dbReference type="Proteomes" id="UP000611945">
    <property type="component" value="Unassembled WGS sequence"/>
</dbReference>
<dbReference type="InterPro" id="IPR000653">
    <property type="entry name" value="DegT/StrS_aminotransferase"/>
</dbReference>
<dbReference type="InterPro" id="IPR015421">
    <property type="entry name" value="PyrdxlP-dep_Trfase_major"/>
</dbReference>
<dbReference type="Gene3D" id="3.90.1150.10">
    <property type="entry name" value="Aspartate Aminotransferase, domain 1"/>
    <property type="match status" value="1"/>
</dbReference>
<protein>
    <submittedName>
        <fullName evidence="4">Aminotransferase class I/II-fold pyridoxal phosphate-dependent enzyme</fullName>
    </submittedName>
</protein>
<evidence type="ECO:0000256" key="3">
    <source>
        <dbReference type="RuleBase" id="RU004508"/>
    </source>
</evidence>
<name>A0ABR8TRE3_9PSED</name>
<dbReference type="InterPro" id="IPR015422">
    <property type="entry name" value="PyrdxlP-dep_Trfase_small"/>
</dbReference>
<sequence>MLGKLSCADLAVWGGKPLFERARSTSSLYTPDINKFLEYSKVFYEARQFTNRGPLVQELESRLARFHGVSHCISFCSGFWALVLTIRCTALSGRNEIIMPSLTYRRMADVAAWAGYTPRFCDVDAVSMAMSPDTVRPLLNENTALIMAVHPIVNCCDAAGLERLSAETGIPVMFDAVESVYEVLDSRKVGSFGSAECFSMHASKLLNGFEGGYVTTNDPALAKKLTIMRGFGFSGQDNVEDLGLNAKLNEIHAAMALAALDDLDTLVQENLVRYRHYQKTLEYIPGIRLVAFNEAEQTGFKNILIELQDDWPLTREETLRLLNSENILARAYYSPPLHLKKTRYKTVSGPLPITETLAERFMLMPCGHRVSEDDISKISMFLLFMQEHAADLRARLNRE</sequence>
<keyword evidence="5" id="KW-1185">Reference proteome</keyword>
<comment type="caution">
    <text evidence="4">The sequence shown here is derived from an EMBL/GenBank/DDBJ whole genome shotgun (WGS) entry which is preliminary data.</text>
</comment>
<organism evidence="4 5">
    <name type="scientific">Serpens gallinarum</name>
    <dbReference type="NCBI Taxonomy" id="2763075"/>
    <lineage>
        <taxon>Bacteria</taxon>
        <taxon>Pseudomonadati</taxon>
        <taxon>Pseudomonadota</taxon>
        <taxon>Gammaproteobacteria</taxon>
        <taxon>Pseudomonadales</taxon>
        <taxon>Pseudomonadaceae</taxon>
        <taxon>Pseudomonas</taxon>
    </lineage>
</organism>
<accession>A0ABR8TRE3</accession>
<comment type="similarity">
    <text evidence="2 3">Belongs to the DegT/DnrJ/EryC1 family.</text>
</comment>
<dbReference type="Gene3D" id="3.40.640.10">
    <property type="entry name" value="Type I PLP-dependent aspartate aminotransferase-like (Major domain)"/>
    <property type="match status" value="1"/>
</dbReference>
<keyword evidence="1 3" id="KW-0663">Pyridoxal phosphate</keyword>
<dbReference type="SUPFAM" id="SSF53383">
    <property type="entry name" value="PLP-dependent transferases"/>
    <property type="match status" value="1"/>
</dbReference>
<dbReference type="Pfam" id="PF01041">
    <property type="entry name" value="DegT_DnrJ_EryC1"/>
    <property type="match status" value="1"/>
</dbReference>
<keyword evidence="4" id="KW-0032">Aminotransferase</keyword>
<evidence type="ECO:0000313" key="4">
    <source>
        <dbReference type="EMBL" id="MBD7978352.1"/>
    </source>
</evidence>
<proteinExistence type="inferred from homology"/>
<gene>
    <name evidence="4" type="ORF">H9642_14300</name>
</gene>